<dbReference type="Proteomes" id="UP000215367">
    <property type="component" value="Unassembled WGS sequence"/>
</dbReference>
<dbReference type="InterPro" id="IPR011991">
    <property type="entry name" value="ArsR-like_HTH"/>
</dbReference>
<reference evidence="6 8" key="1">
    <citation type="submission" date="2017-07" db="EMBL/GenBank/DDBJ databases">
        <title>Whole genome sequence of Azospirillum brasilense 2A1, a potential biofertilizer strain.</title>
        <authorList>
            <person name="Fontana C.A."/>
            <person name="Toffoli L.M."/>
            <person name="Salazar S.M."/>
            <person name="Puglisi E."/>
            <person name="Pedraza R."/>
            <person name="Bassi D."/>
            <person name="Cocconcelli P.S."/>
        </authorList>
    </citation>
    <scope>NUCLEOTIDE SEQUENCE [LARGE SCALE GENOMIC DNA]</scope>
    <source>
        <strain evidence="6 8">2A1</strain>
        <plasmid evidence="6">unnamed</plasmid>
    </source>
</reference>
<dbReference type="PROSITE" id="PS00519">
    <property type="entry name" value="HTH_ASNC_1"/>
    <property type="match status" value="1"/>
</dbReference>
<dbReference type="SUPFAM" id="SSF54909">
    <property type="entry name" value="Dimeric alpha+beta barrel"/>
    <property type="match status" value="1"/>
</dbReference>
<dbReference type="InterPro" id="IPR036390">
    <property type="entry name" value="WH_DNA-bd_sf"/>
</dbReference>
<keyword evidence="6" id="KW-0614">Plasmid</keyword>
<keyword evidence="2" id="KW-0238">DNA-binding</keyword>
<dbReference type="CDD" id="cd00090">
    <property type="entry name" value="HTH_ARSR"/>
    <property type="match status" value="1"/>
</dbReference>
<dbReference type="EMBL" id="CP032343">
    <property type="protein sequence ID" value="QCO13513.1"/>
    <property type="molecule type" value="Genomic_DNA"/>
</dbReference>
<evidence type="ECO:0000313" key="6">
    <source>
        <dbReference type="EMBL" id="OYD80560.1"/>
    </source>
</evidence>
<name>A0A235H415_AZOBR</name>
<proteinExistence type="predicted"/>
<reference evidence="5 10" key="3">
    <citation type="submission" date="2023-11" db="EMBL/GenBank/DDBJ databases">
        <title>MicrobeMod: A computational toolkit for identifying prokaryotic methylation and restriction-modification with nanopore sequencing.</title>
        <authorList>
            <person name="Crits-Christoph A."/>
            <person name="Kang S.C."/>
            <person name="Lee H."/>
            <person name="Ostrov N."/>
        </authorList>
    </citation>
    <scope>NUCLEOTIDE SEQUENCE [LARGE SCALE GENOMIC DNA]</scope>
    <source>
        <strain evidence="5 10">ATCC 29145</strain>
    </source>
</reference>
<geneLocation type="plasmid" evidence="7 9">
    <name>p4</name>
</geneLocation>
<evidence type="ECO:0000259" key="4">
    <source>
        <dbReference type="PROSITE" id="PS50956"/>
    </source>
</evidence>
<sequence length="159" mass="18182">MTIDATDRKILAALQADATLSLADLGKQVGLSATPCWRRVQRLEQEGYVRRRVALLDRAKLNVDVTVFVAVRTSKHSAEWLEEFRRVVADIPEVVDLYRLSGEIDYLLRVVIPDIKAYDAFYRKLIERIELQDVSSMFAMEEMKSTTEVPLSYVKTQSS</sequence>
<reference evidence="7 9" key="2">
    <citation type="submission" date="2018-09" db="EMBL/GenBank/DDBJ databases">
        <title>Whole genome based analysis of evolution and adaptive divergence in Indian and Brazilian strains of Azospirillum brasilense.</title>
        <authorList>
            <person name="Singh C."/>
            <person name="Tripathi A.K."/>
        </authorList>
    </citation>
    <scope>NUCLEOTIDE SEQUENCE [LARGE SCALE GENOMIC DNA]</scope>
    <source>
        <strain evidence="7 9">MTCC4038</strain>
        <plasmid evidence="7 9">p4</plasmid>
    </source>
</reference>
<dbReference type="PRINTS" id="PR00033">
    <property type="entry name" value="HTHASNC"/>
</dbReference>
<evidence type="ECO:0000313" key="9">
    <source>
        <dbReference type="Proteomes" id="UP000298774"/>
    </source>
</evidence>
<dbReference type="GeneID" id="56448750"/>
<evidence type="ECO:0000313" key="8">
    <source>
        <dbReference type="Proteomes" id="UP000215367"/>
    </source>
</evidence>
<evidence type="ECO:0000256" key="3">
    <source>
        <dbReference type="ARBA" id="ARBA00023163"/>
    </source>
</evidence>
<feature type="domain" description="HTH asnC-type" evidence="4">
    <location>
        <begin position="3"/>
        <end position="64"/>
    </location>
</feature>
<dbReference type="InterPro" id="IPR036388">
    <property type="entry name" value="WH-like_DNA-bd_sf"/>
</dbReference>
<dbReference type="PANTHER" id="PTHR30154:SF17">
    <property type="entry name" value="DNA-BINDING TRANSCRIPTIONAL ACTIVATOR DECR"/>
    <property type="match status" value="1"/>
</dbReference>
<evidence type="ECO:0000256" key="2">
    <source>
        <dbReference type="ARBA" id="ARBA00023125"/>
    </source>
</evidence>
<dbReference type="GO" id="GO:0005829">
    <property type="term" value="C:cytosol"/>
    <property type="evidence" value="ECO:0007669"/>
    <property type="project" value="TreeGrafter"/>
</dbReference>
<dbReference type="AlphaFoldDB" id="A0A235H415"/>
<dbReference type="RefSeq" id="WP_094307118.1">
    <property type="nucleotide sequence ID" value="NZ_CP033316.1"/>
</dbReference>
<geneLocation type="plasmid" evidence="6">
    <name>unnamed</name>
</geneLocation>
<dbReference type="InterPro" id="IPR000485">
    <property type="entry name" value="AsnC-type_HTH_dom"/>
</dbReference>
<dbReference type="SUPFAM" id="SSF46785">
    <property type="entry name" value="Winged helix' DNA-binding domain"/>
    <property type="match status" value="1"/>
</dbReference>
<keyword evidence="10" id="KW-1185">Reference proteome</keyword>
<keyword evidence="1" id="KW-0805">Transcription regulation</keyword>
<accession>A0A235H415</accession>
<gene>
    <name evidence="6" type="ORF">CHT98_30535</name>
    <name evidence="7" type="ORF">D3868_31480</name>
    <name evidence="5" type="ORF">SIM66_05760</name>
</gene>
<dbReference type="Pfam" id="PF13404">
    <property type="entry name" value="HTH_AsnC-type"/>
    <property type="match status" value="1"/>
</dbReference>
<evidence type="ECO:0000313" key="5">
    <source>
        <dbReference type="EMBL" id="MDX5950700.1"/>
    </source>
</evidence>
<dbReference type="InterPro" id="IPR019887">
    <property type="entry name" value="Tscrpt_reg_AsnC/Lrp_C"/>
</dbReference>
<dbReference type="PANTHER" id="PTHR30154">
    <property type="entry name" value="LEUCINE-RESPONSIVE REGULATORY PROTEIN"/>
    <property type="match status" value="1"/>
</dbReference>
<dbReference type="Gene3D" id="3.30.70.920">
    <property type="match status" value="1"/>
</dbReference>
<dbReference type="GO" id="GO:0043200">
    <property type="term" value="P:response to amino acid"/>
    <property type="evidence" value="ECO:0007669"/>
    <property type="project" value="TreeGrafter"/>
</dbReference>
<evidence type="ECO:0000256" key="1">
    <source>
        <dbReference type="ARBA" id="ARBA00023015"/>
    </source>
</evidence>
<dbReference type="EMBL" id="JAWXYC010000002">
    <property type="protein sequence ID" value="MDX5950700.1"/>
    <property type="molecule type" value="Genomic_DNA"/>
</dbReference>
<dbReference type="SMART" id="SM00344">
    <property type="entry name" value="HTH_ASNC"/>
    <property type="match status" value="1"/>
</dbReference>
<keyword evidence="3" id="KW-0804">Transcription</keyword>
<dbReference type="Gene3D" id="1.10.10.10">
    <property type="entry name" value="Winged helix-like DNA-binding domain superfamily/Winged helix DNA-binding domain"/>
    <property type="match status" value="1"/>
</dbReference>
<evidence type="ECO:0000313" key="10">
    <source>
        <dbReference type="Proteomes" id="UP001277471"/>
    </source>
</evidence>
<dbReference type="Proteomes" id="UP000298774">
    <property type="component" value="Plasmid p4"/>
</dbReference>
<organism evidence="6 8">
    <name type="scientific">Azospirillum brasilense</name>
    <dbReference type="NCBI Taxonomy" id="192"/>
    <lineage>
        <taxon>Bacteria</taxon>
        <taxon>Pseudomonadati</taxon>
        <taxon>Pseudomonadota</taxon>
        <taxon>Alphaproteobacteria</taxon>
        <taxon>Rhodospirillales</taxon>
        <taxon>Azospirillaceae</taxon>
        <taxon>Azospirillum</taxon>
    </lineage>
</organism>
<dbReference type="Proteomes" id="UP001277471">
    <property type="component" value="Unassembled WGS sequence"/>
</dbReference>
<dbReference type="PROSITE" id="PS50956">
    <property type="entry name" value="HTH_ASNC_2"/>
    <property type="match status" value="1"/>
</dbReference>
<dbReference type="InterPro" id="IPR011008">
    <property type="entry name" value="Dimeric_a/b-barrel"/>
</dbReference>
<protein>
    <submittedName>
        <fullName evidence="6">ArsR family transcriptional regulator</fullName>
    </submittedName>
    <submittedName>
        <fullName evidence="5">Lrp/AsnC family transcriptional regulator</fullName>
    </submittedName>
</protein>
<evidence type="ECO:0000313" key="7">
    <source>
        <dbReference type="EMBL" id="QCO13513.1"/>
    </source>
</evidence>
<dbReference type="InterPro" id="IPR019885">
    <property type="entry name" value="Tscrpt_reg_HTH_AsnC-type_CS"/>
</dbReference>
<dbReference type="EMBL" id="NOWT01000051">
    <property type="protein sequence ID" value="OYD80560.1"/>
    <property type="molecule type" value="Genomic_DNA"/>
</dbReference>
<dbReference type="InterPro" id="IPR019888">
    <property type="entry name" value="Tscrpt_reg_AsnC-like"/>
</dbReference>
<dbReference type="GO" id="GO:0006355">
    <property type="term" value="P:regulation of DNA-templated transcription"/>
    <property type="evidence" value="ECO:0007669"/>
    <property type="project" value="UniProtKB-ARBA"/>
</dbReference>
<dbReference type="Pfam" id="PF01037">
    <property type="entry name" value="AsnC_trans_reg"/>
    <property type="match status" value="1"/>
</dbReference>
<dbReference type="GO" id="GO:0043565">
    <property type="term" value="F:sequence-specific DNA binding"/>
    <property type="evidence" value="ECO:0007669"/>
    <property type="project" value="InterPro"/>
</dbReference>